<evidence type="ECO:0000256" key="5">
    <source>
        <dbReference type="ARBA" id="ARBA00023136"/>
    </source>
</evidence>
<evidence type="ECO:0000256" key="4">
    <source>
        <dbReference type="ARBA" id="ARBA00022989"/>
    </source>
</evidence>
<dbReference type="PANTHER" id="PTHR12154">
    <property type="entry name" value="GLYCOSYL TRANSFERASE-RELATED"/>
    <property type="match status" value="1"/>
</dbReference>
<comment type="subcellular location">
    <subcellularLocation>
        <location evidence="1">Endoplasmic reticulum membrane</location>
        <topology evidence="1">Single-pass membrane protein</topology>
    </subcellularLocation>
</comment>
<gene>
    <name evidence="6" type="ORF">Q4490_12320</name>
</gene>
<dbReference type="RefSeq" id="WP_303550961.1">
    <property type="nucleotide sequence ID" value="NZ_JAUOPG010000008.1"/>
</dbReference>
<sequence length="150" mass="16904">MNKKVKLLAVSSSGGHWIQLNRLKNVFEKYDTVFACTDPSLKSTVKGKFYSLHDANMWDKLGLVKLFLQSMWLILKIRPDVVISTGAAPGFFCIVVAKVFRKKTIWLDSIANAEEMSLAGKKIKPFADVWLTQWPEIEKANGPAYKGQVL</sequence>
<evidence type="ECO:0000256" key="1">
    <source>
        <dbReference type="ARBA" id="ARBA00004389"/>
    </source>
</evidence>
<dbReference type="Gene3D" id="3.40.50.2000">
    <property type="entry name" value="Glycogen Phosphorylase B"/>
    <property type="match status" value="1"/>
</dbReference>
<keyword evidence="4" id="KW-1133">Transmembrane helix</keyword>
<keyword evidence="2" id="KW-0812">Transmembrane</keyword>
<dbReference type="EMBL" id="JAUOPG010000008">
    <property type="protein sequence ID" value="MDO6454350.1"/>
    <property type="molecule type" value="Genomic_DNA"/>
</dbReference>
<protein>
    <submittedName>
        <fullName evidence="6">UDP-N-acetylglucosamine--LPS N-acetylglucosamine transferase</fullName>
    </submittedName>
</protein>
<dbReference type="Pfam" id="PF08660">
    <property type="entry name" value="Alg14"/>
    <property type="match status" value="1"/>
</dbReference>
<comment type="caution">
    <text evidence="6">The sequence shown here is derived from an EMBL/GenBank/DDBJ whole genome shotgun (WGS) entry which is preliminary data.</text>
</comment>
<keyword evidence="3" id="KW-0256">Endoplasmic reticulum</keyword>
<keyword evidence="5" id="KW-0472">Membrane</keyword>
<evidence type="ECO:0000313" key="6">
    <source>
        <dbReference type="EMBL" id="MDO6454350.1"/>
    </source>
</evidence>
<organism evidence="6 7">
    <name type="scientific">Neptunomonas phycophila</name>
    <dbReference type="NCBI Taxonomy" id="1572645"/>
    <lineage>
        <taxon>Bacteria</taxon>
        <taxon>Pseudomonadati</taxon>
        <taxon>Pseudomonadota</taxon>
        <taxon>Gammaproteobacteria</taxon>
        <taxon>Oceanospirillales</taxon>
        <taxon>Oceanospirillaceae</taxon>
        <taxon>Neptunomonas</taxon>
    </lineage>
</organism>
<reference evidence="6" key="1">
    <citation type="submission" date="2023-07" db="EMBL/GenBank/DDBJ databases">
        <title>Genome content predicts the carbon catabolic preferences of heterotrophic bacteria.</title>
        <authorList>
            <person name="Gralka M."/>
        </authorList>
    </citation>
    <scope>NUCLEOTIDE SEQUENCE</scope>
    <source>
        <strain evidence="6">I2M16</strain>
    </source>
</reference>
<dbReference type="GO" id="GO:0004577">
    <property type="term" value="F:N-acetylglucosaminyldiphosphodolichol N-acetylglucosaminyltransferase activity"/>
    <property type="evidence" value="ECO:0007669"/>
    <property type="project" value="TreeGrafter"/>
</dbReference>
<dbReference type="Proteomes" id="UP001169862">
    <property type="component" value="Unassembled WGS sequence"/>
</dbReference>
<dbReference type="PANTHER" id="PTHR12154:SF4">
    <property type="entry name" value="UDP-N-ACETYLGLUCOSAMINE TRANSFERASE SUBUNIT ALG14 HOMOLOG"/>
    <property type="match status" value="1"/>
</dbReference>
<dbReference type="InterPro" id="IPR013969">
    <property type="entry name" value="Oligosacch_biosynth_Alg14"/>
</dbReference>
<dbReference type="AlphaFoldDB" id="A0AAW7XNH5"/>
<keyword evidence="6" id="KW-0808">Transferase</keyword>
<accession>A0AAW7XNH5</accession>
<dbReference type="SUPFAM" id="SSF53756">
    <property type="entry name" value="UDP-Glycosyltransferase/glycogen phosphorylase"/>
    <property type="match status" value="1"/>
</dbReference>
<proteinExistence type="predicted"/>
<name>A0AAW7XNH5_9GAMM</name>
<evidence type="ECO:0000313" key="7">
    <source>
        <dbReference type="Proteomes" id="UP001169862"/>
    </source>
</evidence>
<evidence type="ECO:0000256" key="2">
    <source>
        <dbReference type="ARBA" id="ARBA00022692"/>
    </source>
</evidence>
<evidence type="ECO:0000256" key="3">
    <source>
        <dbReference type="ARBA" id="ARBA00022824"/>
    </source>
</evidence>
<dbReference type="GO" id="GO:0006488">
    <property type="term" value="P:dolichol-linked oligosaccharide biosynthetic process"/>
    <property type="evidence" value="ECO:0007669"/>
    <property type="project" value="InterPro"/>
</dbReference>